<keyword evidence="14" id="KW-1185">Reference proteome</keyword>
<dbReference type="GO" id="GO:0009851">
    <property type="term" value="P:auxin biosynthetic process"/>
    <property type="evidence" value="ECO:0007669"/>
    <property type="project" value="UniProtKB-KW"/>
</dbReference>
<feature type="region of interest" description="Disordered" evidence="12">
    <location>
        <begin position="104"/>
        <end position="143"/>
    </location>
</feature>
<dbReference type="EMBL" id="JAUESC010000001">
    <property type="protein sequence ID" value="KAK0606744.1"/>
    <property type="molecule type" value="Genomic_DNA"/>
</dbReference>
<comment type="pathway">
    <text evidence="2">Plant hormone metabolism; auxin biosynthesis.</text>
</comment>
<evidence type="ECO:0000256" key="8">
    <source>
        <dbReference type="ARBA" id="ARBA00023033"/>
    </source>
</evidence>
<proteinExistence type="inferred from homology"/>
<comment type="catalytic activity">
    <reaction evidence="10">
        <text>indole-3-pyruvate + NADPH + O2 + H(+) = (indol-3-yl)acetate + CO2 + NADP(+) + H2O</text>
        <dbReference type="Rhea" id="RHEA:34331"/>
        <dbReference type="ChEBI" id="CHEBI:15377"/>
        <dbReference type="ChEBI" id="CHEBI:15378"/>
        <dbReference type="ChEBI" id="CHEBI:15379"/>
        <dbReference type="ChEBI" id="CHEBI:16526"/>
        <dbReference type="ChEBI" id="CHEBI:17640"/>
        <dbReference type="ChEBI" id="CHEBI:30854"/>
        <dbReference type="ChEBI" id="CHEBI:57783"/>
        <dbReference type="ChEBI" id="CHEBI:58349"/>
        <dbReference type="EC" id="1.14.13.168"/>
    </reaction>
</comment>
<keyword evidence="7 11" id="KW-0560">Oxidoreductase</keyword>
<dbReference type="GO" id="GO:0004499">
    <property type="term" value="F:N,N-dimethylaniline monooxygenase activity"/>
    <property type="evidence" value="ECO:0007669"/>
    <property type="project" value="InterPro"/>
</dbReference>
<dbReference type="GO" id="GO:0050660">
    <property type="term" value="F:flavin adenine dinucleotide binding"/>
    <property type="evidence" value="ECO:0007669"/>
    <property type="project" value="InterPro"/>
</dbReference>
<organism evidence="13 14">
    <name type="scientific">Acer saccharum</name>
    <name type="common">Sugar maple</name>
    <dbReference type="NCBI Taxonomy" id="4024"/>
    <lineage>
        <taxon>Eukaryota</taxon>
        <taxon>Viridiplantae</taxon>
        <taxon>Streptophyta</taxon>
        <taxon>Embryophyta</taxon>
        <taxon>Tracheophyta</taxon>
        <taxon>Spermatophyta</taxon>
        <taxon>Magnoliopsida</taxon>
        <taxon>eudicotyledons</taxon>
        <taxon>Gunneridae</taxon>
        <taxon>Pentapetalae</taxon>
        <taxon>rosids</taxon>
        <taxon>malvids</taxon>
        <taxon>Sapindales</taxon>
        <taxon>Sapindaceae</taxon>
        <taxon>Hippocastanoideae</taxon>
        <taxon>Acereae</taxon>
        <taxon>Acer</taxon>
    </lineage>
</organism>
<dbReference type="Pfam" id="PF00743">
    <property type="entry name" value="FMO-like"/>
    <property type="match status" value="1"/>
</dbReference>
<dbReference type="PANTHER" id="PTHR43539:SF49">
    <property type="entry name" value="INDOLE-3-PYRUVATE MONOOXYGENASE YUCCA7-RELATED"/>
    <property type="match status" value="1"/>
</dbReference>
<name>A0AA39W1U0_ACESA</name>
<evidence type="ECO:0000256" key="4">
    <source>
        <dbReference type="ARBA" id="ARBA00022630"/>
    </source>
</evidence>
<feature type="compositionally biased region" description="Polar residues" evidence="12">
    <location>
        <begin position="104"/>
        <end position="128"/>
    </location>
</feature>
<evidence type="ECO:0000256" key="5">
    <source>
        <dbReference type="ARBA" id="ARBA00022827"/>
    </source>
</evidence>
<keyword evidence="9" id="KW-0073">Auxin biosynthesis</keyword>
<evidence type="ECO:0000256" key="7">
    <source>
        <dbReference type="ARBA" id="ARBA00023002"/>
    </source>
</evidence>
<dbReference type="AlphaFoldDB" id="A0AA39W1U0"/>
<dbReference type="GO" id="GO:0103075">
    <property type="term" value="F:indole-3-pyruvate monooxygenase activity"/>
    <property type="evidence" value="ECO:0007669"/>
    <property type="project" value="UniProtKB-EC"/>
</dbReference>
<comment type="cofactor">
    <cofactor evidence="1 11">
        <name>FAD</name>
        <dbReference type="ChEBI" id="CHEBI:57692"/>
    </cofactor>
</comment>
<keyword evidence="8 11" id="KW-0503">Monooxygenase</keyword>
<feature type="compositionally biased region" description="Low complexity" evidence="12">
    <location>
        <begin position="172"/>
        <end position="191"/>
    </location>
</feature>
<protein>
    <recommendedName>
        <fullName evidence="11">Flavin-containing monooxygenase</fullName>
        <ecNumber evidence="11">1.-.-.-</ecNumber>
    </recommendedName>
</protein>
<dbReference type="InterPro" id="IPR036188">
    <property type="entry name" value="FAD/NAD-bd_sf"/>
</dbReference>
<dbReference type="PANTHER" id="PTHR43539">
    <property type="entry name" value="FLAVIN-BINDING MONOOXYGENASE-LIKE PROTEIN (AFU_ORTHOLOGUE AFUA_4G09220)"/>
    <property type="match status" value="1"/>
</dbReference>
<gene>
    <name evidence="13" type="ORF">LWI29_003689</name>
</gene>
<dbReference type="EC" id="1.-.-.-" evidence="11"/>
<feature type="region of interest" description="Disordered" evidence="12">
    <location>
        <begin position="172"/>
        <end position="230"/>
    </location>
</feature>
<keyword evidence="4 11" id="KW-0285">Flavoprotein</keyword>
<evidence type="ECO:0000256" key="12">
    <source>
        <dbReference type="SAM" id="MobiDB-lite"/>
    </source>
</evidence>
<dbReference type="SUPFAM" id="SSF51905">
    <property type="entry name" value="FAD/NAD(P)-binding domain"/>
    <property type="match status" value="2"/>
</dbReference>
<keyword evidence="6" id="KW-0521">NADP</keyword>
<evidence type="ECO:0000256" key="1">
    <source>
        <dbReference type="ARBA" id="ARBA00001974"/>
    </source>
</evidence>
<evidence type="ECO:0000256" key="6">
    <source>
        <dbReference type="ARBA" id="ARBA00022857"/>
    </source>
</evidence>
<dbReference type="Gene3D" id="3.50.50.60">
    <property type="entry name" value="FAD/NAD(P)-binding domain"/>
    <property type="match status" value="1"/>
</dbReference>
<evidence type="ECO:0000256" key="2">
    <source>
        <dbReference type="ARBA" id="ARBA00004814"/>
    </source>
</evidence>
<dbReference type="PRINTS" id="PR00469">
    <property type="entry name" value="PNDRDTASEII"/>
</dbReference>
<dbReference type="InterPro" id="IPR050982">
    <property type="entry name" value="Auxin_biosynth/cation_transpt"/>
</dbReference>
<evidence type="ECO:0000256" key="11">
    <source>
        <dbReference type="RuleBase" id="RU361177"/>
    </source>
</evidence>
<comment type="caution">
    <text evidence="13">The sequence shown here is derived from an EMBL/GenBank/DDBJ whole genome shotgun (WGS) entry which is preliminary data.</text>
</comment>
<dbReference type="FunFam" id="3.50.50.60:FF:000100">
    <property type="entry name" value="Flavin-containing monooxygenase"/>
    <property type="match status" value="1"/>
</dbReference>
<keyword evidence="5 11" id="KW-0274">FAD</keyword>
<dbReference type="Proteomes" id="UP001168877">
    <property type="component" value="Unassembled WGS sequence"/>
</dbReference>
<accession>A0AA39W1U0</accession>
<evidence type="ECO:0000256" key="9">
    <source>
        <dbReference type="ARBA" id="ARBA00023070"/>
    </source>
</evidence>
<sequence length="690" mass="76331">MVRGLSLISSGITKKGRERRGKVLLKSHNMILRSSSVCSNRKNKKSKLNIKEGWNLDDEVANVLEKGMAFSLNFNRRKKELFGIIAKREEVNDNRFRDLVRKSLSVTSQRPNPNTLDTWTPHPNQSDPSLVVHSPDLPPCVDSDISQQAAADQFPSLSIHTVTSSTVTASSPALATPVPQSAAPAAQDSPAEISTAPGPTIPISIAPESDHSPTEILPQQLPSLSTEPTQPVRHHMITRARNNIHKPSHKLNLVSQLQSSGDVEPTSVTQALKDPTWRKAMSEECIWVNGPVIVGAGPSGLAVGAGLKNQGVPFIILERANCIASLWQNRTYDRLKLHLPKQFCQLPNFPFPDDFPEYPTKYQFINYLESYAKHFDITPHFNETVLSAKYDQTFGLWRVKTISSSSSNPGQVEYICRWLVVATGENAEKVFPEFEGLEEFDGDVTHAGDYKSGVSYRGKRVLVVGCGNSGMEVSLDLCNHNAKPSMVVRSSVHVLPREVLGKSTFQLAALMMKWFPLWLIDKILLILARLVLGNVEKHGLKRPILGPLEVKNTLGKTPVLDIGALKKIRSGKIKVVPGIKRFSQGRVELVNGEILEIDSVVLATGYRSNVPSWLKENEFFSEDGIPKDPFPNGWKGKAGLYAVGFTRRGLSGASLDAISVSHDISKAWKEETRHKNKSIASRHRRCISHF</sequence>
<evidence type="ECO:0000256" key="10">
    <source>
        <dbReference type="ARBA" id="ARBA00047707"/>
    </source>
</evidence>
<evidence type="ECO:0000313" key="13">
    <source>
        <dbReference type="EMBL" id="KAK0606744.1"/>
    </source>
</evidence>
<reference evidence="13" key="1">
    <citation type="journal article" date="2022" name="Plant J.">
        <title>Strategies of tolerance reflected in two North American maple genomes.</title>
        <authorList>
            <person name="McEvoy S.L."/>
            <person name="Sezen U.U."/>
            <person name="Trouern-Trend A."/>
            <person name="McMahon S.M."/>
            <person name="Schaberg P.G."/>
            <person name="Yang J."/>
            <person name="Wegrzyn J.L."/>
            <person name="Swenson N.G."/>
        </authorList>
    </citation>
    <scope>NUCLEOTIDE SEQUENCE</scope>
    <source>
        <strain evidence="13">NS2018</strain>
    </source>
</reference>
<dbReference type="InterPro" id="IPR020946">
    <property type="entry name" value="Flavin_mOase-like"/>
</dbReference>
<evidence type="ECO:0000313" key="14">
    <source>
        <dbReference type="Proteomes" id="UP001168877"/>
    </source>
</evidence>
<dbReference type="GO" id="GO:0050661">
    <property type="term" value="F:NADP binding"/>
    <property type="evidence" value="ECO:0007669"/>
    <property type="project" value="InterPro"/>
</dbReference>
<feature type="compositionally biased region" description="Polar residues" evidence="12">
    <location>
        <begin position="220"/>
        <end position="229"/>
    </location>
</feature>
<evidence type="ECO:0000256" key="3">
    <source>
        <dbReference type="ARBA" id="ARBA00009183"/>
    </source>
</evidence>
<comment type="similarity">
    <text evidence="3 11">Belongs to the FMO family.</text>
</comment>
<reference evidence="13" key="2">
    <citation type="submission" date="2023-06" db="EMBL/GenBank/DDBJ databases">
        <authorList>
            <person name="Swenson N.G."/>
            <person name="Wegrzyn J.L."/>
            <person name="Mcevoy S.L."/>
        </authorList>
    </citation>
    <scope>NUCLEOTIDE SEQUENCE</scope>
    <source>
        <strain evidence="13">NS2018</strain>
        <tissue evidence="13">Leaf</tissue>
    </source>
</reference>